<gene>
    <name evidence="5" type="ORF">EDD52_13126</name>
</gene>
<keyword evidence="3" id="KW-0732">Signal</keyword>
<feature type="domain" description="Transglycosylase SLT" evidence="4">
    <location>
        <begin position="148"/>
        <end position="234"/>
    </location>
</feature>
<dbReference type="CDD" id="cd00254">
    <property type="entry name" value="LT-like"/>
    <property type="match status" value="1"/>
</dbReference>
<protein>
    <submittedName>
        <fullName evidence="5">Transglycosylase-like protein with SLT domain</fullName>
    </submittedName>
</protein>
<sequence length="369" mass="39957">MSNPLPLSIFALSASMALAQGVPEVDVTAIERLKSLISGAQAERAEVVQTNEELTRQIGSRSDQIVALRDTINLLRGSTGMTADLEGLDGLVAGAVYSIDDNNPYAARLFGDTRETIELMIAETAVKHGSDPALAAIGVNPVEFRSWFQALVKQESRFQIGARSPKAAFGLTQIIPGTAKDLGIYPAYYEDPRLQLDGGARYLLQQVKRFKSMPLALAAYNAGPGAVLKHGGIPPYRETQDYVVRITGYYNIYAAQMSGADQVGTLALEDIALAEMSNISDAAISYAGHSQEILIQSLSRLKEILTRIPASASSKEAMNLNSYAKAEVARMAVVLTRLLAAKRKAEWAQYGSLYAAYARDQEFFEGLIQ</sequence>
<name>A0A4R3IZ35_9RHOB</name>
<comment type="similarity">
    <text evidence="1">Belongs to the transglycosylase Slt family.</text>
</comment>
<accession>A0A4R3IZ35</accession>
<reference evidence="5 6" key="1">
    <citation type="submission" date="2019-03" db="EMBL/GenBank/DDBJ databases">
        <title>Genomic Encyclopedia of Type Strains, Phase IV (KMG-IV): sequencing the most valuable type-strain genomes for metagenomic binning, comparative biology and taxonomic classification.</title>
        <authorList>
            <person name="Goeker M."/>
        </authorList>
    </citation>
    <scope>NUCLEOTIDE SEQUENCE [LARGE SCALE GENOMIC DNA]</scope>
    <source>
        <strain evidence="5 6">DSM 104836</strain>
    </source>
</reference>
<organism evidence="5 6">
    <name type="scientific">Primorskyibacter sedentarius</name>
    <dbReference type="NCBI Taxonomy" id="745311"/>
    <lineage>
        <taxon>Bacteria</taxon>
        <taxon>Pseudomonadati</taxon>
        <taxon>Pseudomonadota</taxon>
        <taxon>Alphaproteobacteria</taxon>
        <taxon>Rhodobacterales</taxon>
        <taxon>Roseobacteraceae</taxon>
        <taxon>Primorskyibacter</taxon>
    </lineage>
</organism>
<evidence type="ECO:0000256" key="2">
    <source>
        <dbReference type="ARBA" id="ARBA00009387"/>
    </source>
</evidence>
<dbReference type="EMBL" id="SLZU01000031">
    <property type="protein sequence ID" value="TCS55274.1"/>
    <property type="molecule type" value="Genomic_DNA"/>
</dbReference>
<dbReference type="AlphaFoldDB" id="A0A4R3IZ35"/>
<dbReference type="InterPro" id="IPR008258">
    <property type="entry name" value="Transglycosylase_SLT_dom_1"/>
</dbReference>
<dbReference type="PANTHER" id="PTHR37423:SF2">
    <property type="entry name" value="MEMBRANE-BOUND LYTIC MUREIN TRANSGLYCOSYLASE C"/>
    <property type="match status" value="1"/>
</dbReference>
<feature type="chain" id="PRO_5020327642" evidence="3">
    <location>
        <begin position="20"/>
        <end position="369"/>
    </location>
</feature>
<dbReference type="Pfam" id="PF01464">
    <property type="entry name" value="SLT"/>
    <property type="match status" value="1"/>
</dbReference>
<evidence type="ECO:0000313" key="6">
    <source>
        <dbReference type="Proteomes" id="UP000295696"/>
    </source>
</evidence>
<dbReference type="RefSeq" id="WP_165907635.1">
    <property type="nucleotide sequence ID" value="NZ_SLZU01000031.1"/>
</dbReference>
<dbReference type="PANTHER" id="PTHR37423">
    <property type="entry name" value="SOLUBLE LYTIC MUREIN TRANSGLYCOSYLASE-RELATED"/>
    <property type="match status" value="1"/>
</dbReference>
<dbReference type="SUPFAM" id="SSF53955">
    <property type="entry name" value="Lysozyme-like"/>
    <property type="match status" value="1"/>
</dbReference>
<dbReference type="Gene3D" id="1.10.530.10">
    <property type="match status" value="1"/>
</dbReference>
<evidence type="ECO:0000313" key="5">
    <source>
        <dbReference type="EMBL" id="TCS55274.1"/>
    </source>
</evidence>
<feature type="signal peptide" evidence="3">
    <location>
        <begin position="1"/>
        <end position="19"/>
    </location>
</feature>
<evidence type="ECO:0000256" key="3">
    <source>
        <dbReference type="SAM" id="SignalP"/>
    </source>
</evidence>
<dbReference type="Proteomes" id="UP000295696">
    <property type="component" value="Unassembled WGS sequence"/>
</dbReference>
<comment type="similarity">
    <text evidence="2">Belongs to the virb1 family.</text>
</comment>
<dbReference type="InterPro" id="IPR023346">
    <property type="entry name" value="Lysozyme-like_dom_sf"/>
</dbReference>
<keyword evidence="6" id="KW-1185">Reference proteome</keyword>
<proteinExistence type="inferred from homology"/>
<evidence type="ECO:0000256" key="1">
    <source>
        <dbReference type="ARBA" id="ARBA00007734"/>
    </source>
</evidence>
<evidence type="ECO:0000259" key="4">
    <source>
        <dbReference type="Pfam" id="PF01464"/>
    </source>
</evidence>
<comment type="caution">
    <text evidence="5">The sequence shown here is derived from an EMBL/GenBank/DDBJ whole genome shotgun (WGS) entry which is preliminary data.</text>
</comment>